<evidence type="ECO:0000256" key="11">
    <source>
        <dbReference type="SAM" id="MobiDB-lite"/>
    </source>
</evidence>
<proteinExistence type="inferred from homology"/>
<dbReference type="PANTHER" id="PTHR12960:SF0">
    <property type="entry name" value="MRNA EXPORT FACTOR GLE1"/>
    <property type="match status" value="1"/>
</dbReference>
<gene>
    <name evidence="12" type="ORF">RJ641_002723</name>
</gene>
<feature type="region of interest" description="Disordered" evidence="11">
    <location>
        <begin position="103"/>
        <end position="124"/>
    </location>
</feature>
<dbReference type="Pfam" id="PF07817">
    <property type="entry name" value="GLE1"/>
    <property type="match status" value="1"/>
</dbReference>
<dbReference type="GO" id="GO:0015031">
    <property type="term" value="P:protein transport"/>
    <property type="evidence" value="ECO:0007669"/>
    <property type="project" value="UniProtKB-KW"/>
</dbReference>
<evidence type="ECO:0000256" key="4">
    <source>
        <dbReference type="ARBA" id="ARBA00022816"/>
    </source>
</evidence>
<evidence type="ECO:0000256" key="6">
    <source>
        <dbReference type="ARBA" id="ARBA00023010"/>
    </source>
</evidence>
<dbReference type="GO" id="GO:0031369">
    <property type="term" value="F:translation initiation factor binding"/>
    <property type="evidence" value="ECO:0007669"/>
    <property type="project" value="TreeGrafter"/>
</dbReference>
<dbReference type="InterPro" id="IPR012476">
    <property type="entry name" value="GLE1"/>
</dbReference>
<keyword evidence="3" id="KW-0813">Transport</keyword>
<dbReference type="PANTHER" id="PTHR12960">
    <property type="entry name" value="GLE-1-RELATED"/>
    <property type="match status" value="1"/>
</dbReference>
<keyword evidence="6" id="KW-0811">Translocation</keyword>
<comment type="caution">
    <text evidence="12">The sequence shown here is derived from an EMBL/GenBank/DDBJ whole genome shotgun (WGS) entry which is preliminary data.</text>
</comment>
<organism evidence="12 13">
    <name type="scientific">Dillenia turbinata</name>
    <dbReference type="NCBI Taxonomy" id="194707"/>
    <lineage>
        <taxon>Eukaryota</taxon>
        <taxon>Viridiplantae</taxon>
        <taxon>Streptophyta</taxon>
        <taxon>Embryophyta</taxon>
        <taxon>Tracheophyta</taxon>
        <taxon>Spermatophyta</taxon>
        <taxon>Magnoliopsida</taxon>
        <taxon>eudicotyledons</taxon>
        <taxon>Gunneridae</taxon>
        <taxon>Pentapetalae</taxon>
        <taxon>Dilleniales</taxon>
        <taxon>Dilleniaceae</taxon>
        <taxon>Dillenia</taxon>
    </lineage>
</organism>
<dbReference type="GO" id="GO:0044614">
    <property type="term" value="C:nuclear pore cytoplasmic filaments"/>
    <property type="evidence" value="ECO:0007669"/>
    <property type="project" value="TreeGrafter"/>
</dbReference>
<accession>A0AAN8ZDJ1</accession>
<evidence type="ECO:0000313" key="12">
    <source>
        <dbReference type="EMBL" id="KAK6930930.1"/>
    </source>
</evidence>
<evidence type="ECO:0000256" key="5">
    <source>
        <dbReference type="ARBA" id="ARBA00022927"/>
    </source>
</evidence>
<keyword evidence="7" id="KW-0906">Nuclear pore complex</keyword>
<dbReference type="GO" id="GO:0000822">
    <property type="term" value="F:inositol hexakisphosphate binding"/>
    <property type="evidence" value="ECO:0007669"/>
    <property type="project" value="TreeGrafter"/>
</dbReference>
<dbReference type="Gene3D" id="1.25.40.510">
    <property type="entry name" value="GLE1-like"/>
    <property type="match status" value="1"/>
</dbReference>
<dbReference type="InterPro" id="IPR038506">
    <property type="entry name" value="GLE1-like_sf"/>
</dbReference>
<evidence type="ECO:0000256" key="2">
    <source>
        <dbReference type="ARBA" id="ARBA00011056"/>
    </source>
</evidence>
<name>A0AAN8ZDJ1_9MAGN</name>
<reference evidence="12 13" key="1">
    <citation type="submission" date="2023-12" db="EMBL/GenBank/DDBJ databases">
        <title>A high-quality genome assembly for Dillenia turbinata (Dilleniales).</title>
        <authorList>
            <person name="Chanderbali A."/>
        </authorList>
    </citation>
    <scope>NUCLEOTIDE SEQUENCE [LARGE SCALE GENOMIC DNA]</scope>
    <source>
        <strain evidence="12">LSX21</strain>
        <tissue evidence="12">Leaf</tissue>
    </source>
</reference>
<evidence type="ECO:0000256" key="7">
    <source>
        <dbReference type="ARBA" id="ARBA00023132"/>
    </source>
</evidence>
<dbReference type="GO" id="GO:0016973">
    <property type="term" value="P:poly(A)+ mRNA export from nucleus"/>
    <property type="evidence" value="ECO:0007669"/>
    <property type="project" value="InterPro"/>
</dbReference>
<keyword evidence="13" id="KW-1185">Reference proteome</keyword>
<evidence type="ECO:0000256" key="3">
    <source>
        <dbReference type="ARBA" id="ARBA00022448"/>
    </source>
</evidence>
<dbReference type="GO" id="GO:0005737">
    <property type="term" value="C:cytoplasm"/>
    <property type="evidence" value="ECO:0007669"/>
    <property type="project" value="TreeGrafter"/>
</dbReference>
<feature type="region of interest" description="Disordered" evidence="11">
    <location>
        <begin position="188"/>
        <end position="213"/>
    </location>
</feature>
<evidence type="ECO:0000256" key="8">
    <source>
        <dbReference type="ARBA" id="ARBA00023242"/>
    </source>
</evidence>
<evidence type="ECO:0000256" key="1">
    <source>
        <dbReference type="ARBA" id="ARBA00004567"/>
    </source>
</evidence>
<dbReference type="Proteomes" id="UP001370490">
    <property type="component" value="Unassembled WGS sequence"/>
</dbReference>
<keyword evidence="5" id="KW-0653">Protein transport</keyword>
<feature type="compositionally biased region" description="Basic and acidic residues" evidence="11">
    <location>
        <begin position="107"/>
        <end position="124"/>
    </location>
</feature>
<evidence type="ECO:0000256" key="9">
    <source>
        <dbReference type="ARBA" id="ARBA00026227"/>
    </source>
</evidence>
<protein>
    <recommendedName>
        <fullName evidence="9">mRNA export factor GLE1</fullName>
    </recommendedName>
    <alternativeName>
        <fullName evidence="10">Nucleoporin GLE1</fullName>
    </alternativeName>
</protein>
<evidence type="ECO:0000256" key="10">
    <source>
        <dbReference type="ARBA" id="ARBA00029983"/>
    </source>
</evidence>
<comment type="similarity">
    <text evidence="2">Belongs to the GLE1 family.</text>
</comment>
<keyword evidence="4" id="KW-0509">mRNA transport</keyword>
<comment type="subcellular location">
    <subcellularLocation>
        <location evidence="1">Nucleus</location>
        <location evidence="1">Nuclear pore complex</location>
    </subcellularLocation>
</comment>
<evidence type="ECO:0000313" key="13">
    <source>
        <dbReference type="Proteomes" id="UP001370490"/>
    </source>
</evidence>
<dbReference type="EMBL" id="JBAMMX010000011">
    <property type="protein sequence ID" value="KAK6930930.1"/>
    <property type="molecule type" value="Genomic_DNA"/>
</dbReference>
<dbReference type="AlphaFoldDB" id="A0AAN8ZDJ1"/>
<feature type="compositionally biased region" description="Polar residues" evidence="11">
    <location>
        <begin position="190"/>
        <end position="213"/>
    </location>
</feature>
<sequence>MERLSDSDDSEEDLSIEVQSSLMDKVGLEEGVLIELTHEHQHEVKEEIRSQVSALEIDLQKEIEISTAALLRIKKDAEARRGLDKKLDTKYRRKIAEALDNHMTAVQRDHEHRSQIEERQIRNEEKLQQEKARLETFKKRAEEAKAAALEAERRAAKEAAEREAIEASEREAAAAAAAAAQKEAAEKQVVASSSVPSKEKQSPGSIMRSSDDYQSYERQIARLIRQISGSKENVRAKATELVKIFNNPACPKSISVAMFAKKVISQCETPSSSFTRAAFACAHVIVLVASQVPYALDLPLAEFHQACIYTVPKHVQYSQSAFETREAYYRAIGFRQEDGKIENVDRYLERLESYVRLYAAIVQTEADGVQNAHGLKEGWAWIARLLNALPANKYTAVALEAFLSMAGFSLYRRYKSQFQKILDVIYNHFLVALKAQTDPKVNQTILRIHTYIEGKQFLKEPEGWRLQTSLLSDVFVPEEESYHPSNRYYYQW</sequence>
<dbReference type="GO" id="GO:0005543">
    <property type="term" value="F:phospholipid binding"/>
    <property type="evidence" value="ECO:0007669"/>
    <property type="project" value="TreeGrafter"/>
</dbReference>
<keyword evidence="8" id="KW-0539">Nucleus</keyword>